<evidence type="ECO:0000313" key="2">
    <source>
        <dbReference type="Proteomes" id="UP000789375"/>
    </source>
</evidence>
<dbReference type="AlphaFoldDB" id="A0A9N9N9E5"/>
<proteinExistence type="predicted"/>
<sequence>QQNTNLQNHINQFIQKQDNSQNDLTLITITYNNERKELLRYQKYGKEL</sequence>
<comment type="caution">
    <text evidence="1">The sequence shown here is derived from an EMBL/GenBank/DDBJ whole genome shotgun (WGS) entry which is preliminary data.</text>
</comment>
<feature type="non-terminal residue" evidence="1">
    <location>
        <position position="1"/>
    </location>
</feature>
<reference evidence="1" key="1">
    <citation type="submission" date="2021-06" db="EMBL/GenBank/DDBJ databases">
        <authorList>
            <person name="Kallberg Y."/>
            <person name="Tangrot J."/>
            <person name="Rosling A."/>
        </authorList>
    </citation>
    <scope>NUCLEOTIDE SEQUENCE</scope>
    <source>
        <strain evidence="1">87-6 pot B 2015</strain>
    </source>
</reference>
<keyword evidence="2" id="KW-1185">Reference proteome</keyword>
<gene>
    <name evidence="1" type="ORF">FMOSSE_LOCUS14663</name>
</gene>
<protein>
    <submittedName>
        <fullName evidence="1">12735_t:CDS:1</fullName>
    </submittedName>
</protein>
<evidence type="ECO:0000313" key="1">
    <source>
        <dbReference type="EMBL" id="CAG8716316.1"/>
    </source>
</evidence>
<dbReference type="EMBL" id="CAJVPP010012007">
    <property type="protein sequence ID" value="CAG8716316.1"/>
    <property type="molecule type" value="Genomic_DNA"/>
</dbReference>
<name>A0A9N9N9E5_FUNMO</name>
<accession>A0A9N9N9E5</accession>
<organism evidence="1 2">
    <name type="scientific">Funneliformis mosseae</name>
    <name type="common">Endomycorrhizal fungus</name>
    <name type="synonym">Glomus mosseae</name>
    <dbReference type="NCBI Taxonomy" id="27381"/>
    <lineage>
        <taxon>Eukaryota</taxon>
        <taxon>Fungi</taxon>
        <taxon>Fungi incertae sedis</taxon>
        <taxon>Mucoromycota</taxon>
        <taxon>Glomeromycotina</taxon>
        <taxon>Glomeromycetes</taxon>
        <taxon>Glomerales</taxon>
        <taxon>Glomeraceae</taxon>
        <taxon>Funneliformis</taxon>
    </lineage>
</organism>
<dbReference type="Proteomes" id="UP000789375">
    <property type="component" value="Unassembled WGS sequence"/>
</dbReference>